<comment type="caution">
    <text evidence="9">The sequence shown here is derived from an EMBL/GenBank/DDBJ whole genome shotgun (WGS) entry which is preliminary data.</text>
</comment>
<keyword evidence="3 7" id="KW-0732">Signal</keyword>
<feature type="chain" id="PRO_5045352769" description="LTD domain-containing protein" evidence="7">
    <location>
        <begin position="21"/>
        <end position="780"/>
    </location>
</feature>
<dbReference type="Proteomes" id="UP001501469">
    <property type="component" value="Unassembled WGS sequence"/>
</dbReference>
<dbReference type="InterPro" id="IPR007346">
    <property type="entry name" value="Endonuclease-I"/>
</dbReference>
<evidence type="ECO:0000256" key="6">
    <source>
        <dbReference type="ARBA" id="ARBA00022837"/>
    </source>
</evidence>
<dbReference type="Gene3D" id="2.60.40.2030">
    <property type="match status" value="2"/>
</dbReference>
<dbReference type="Pfam" id="PF03160">
    <property type="entry name" value="Calx-beta"/>
    <property type="match status" value="2"/>
</dbReference>
<dbReference type="Pfam" id="PF04231">
    <property type="entry name" value="Endonuclease_1"/>
    <property type="match status" value="1"/>
</dbReference>
<protein>
    <recommendedName>
        <fullName evidence="8">LTD domain-containing protein</fullName>
    </recommendedName>
</protein>
<dbReference type="PANTHER" id="PTHR33607">
    <property type="entry name" value="ENDONUCLEASE-1"/>
    <property type="match status" value="1"/>
</dbReference>
<keyword evidence="6" id="KW-0106">Calcium</keyword>
<dbReference type="InterPro" id="IPR026444">
    <property type="entry name" value="Secre_tail"/>
</dbReference>
<keyword evidence="2" id="KW-0540">Nuclease</keyword>
<organism evidence="9 10">
    <name type="scientific">Hymenobacter glaciei</name>
    <dbReference type="NCBI Taxonomy" id="877209"/>
    <lineage>
        <taxon>Bacteria</taxon>
        <taxon>Pseudomonadati</taxon>
        <taxon>Bacteroidota</taxon>
        <taxon>Cytophagia</taxon>
        <taxon>Cytophagales</taxon>
        <taxon>Hymenobacteraceae</taxon>
        <taxon>Hymenobacter</taxon>
    </lineage>
</organism>
<evidence type="ECO:0000256" key="3">
    <source>
        <dbReference type="ARBA" id="ARBA00022729"/>
    </source>
</evidence>
<dbReference type="PROSITE" id="PS51841">
    <property type="entry name" value="LTD"/>
    <property type="match status" value="1"/>
</dbReference>
<dbReference type="EMBL" id="BAABDK010000016">
    <property type="protein sequence ID" value="GAA4035364.1"/>
    <property type="molecule type" value="Genomic_DNA"/>
</dbReference>
<feature type="signal peptide" evidence="7">
    <location>
        <begin position="1"/>
        <end position="20"/>
    </location>
</feature>
<evidence type="ECO:0000313" key="9">
    <source>
        <dbReference type="EMBL" id="GAA4035364.1"/>
    </source>
</evidence>
<dbReference type="SUPFAM" id="SSF54060">
    <property type="entry name" value="His-Me finger endonucleases"/>
    <property type="match status" value="1"/>
</dbReference>
<gene>
    <name evidence="9" type="ORF">GCM10022409_20000</name>
</gene>
<evidence type="ECO:0000256" key="2">
    <source>
        <dbReference type="ARBA" id="ARBA00022722"/>
    </source>
</evidence>
<dbReference type="PANTHER" id="PTHR33607:SF2">
    <property type="entry name" value="ENDONUCLEASE-1"/>
    <property type="match status" value="1"/>
</dbReference>
<evidence type="ECO:0000256" key="1">
    <source>
        <dbReference type="ARBA" id="ARBA00006429"/>
    </source>
</evidence>
<dbReference type="NCBIfam" id="TIGR04183">
    <property type="entry name" value="Por_Secre_tail"/>
    <property type="match status" value="1"/>
</dbReference>
<reference evidence="10" key="1">
    <citation type="journal article" date="2019" name="Int. J. Syst. Evol. Microbiol.">
        <title>The Global Catalogue of Microorganisms (GCM) 10K type strain sequencing project: providing services to taxonomists for standard genome sequencing and annotation.</title>
        <authorList>
            <consortium name="The Broad Institute Genomics Platform"/>
            <consortium name="The Broad Institute Genome Sequencing Center for Infectious Disease"/>
            <person name="Wu L."/>
            <person name="Ma J."/>
        </authorList>
    </citation>
    <scope>NUCLEOTIDE SEQUENCE [LARGE SCALE GENOMIC DNA]</scope>
    <source>
        <strain evidence="10">JCM 17225</strain>
    </source>
</reference>
<evidence type="ECO:0000256" key="4">
    <source>
        <dbReference type="ARBA" id="ARBA00022737"/>
    </source>
</evidence>
<dbReference type="Pfam" id="PF00932">
    <property type="entry name" value="LTD"/>
    <property type="match status" value="1"/>
</dbReference>
<evidence type="ECO:0000313" key="10">
    <source>
        <dbReference type="Proteomes" id="UP001501469"/>
    </source>
</evidence>
<keyword evidence="5" id="KW-0378">Hydrolase</keyword>
<dbReference type="InterPro" id="IPR001322">
    <property type="entry name" value="Lamin_tail_dom"/>
</dbReference>
<sequence>MKHVFSKLLLVLALSPVALRAQVFPAVPAAPPANLQGQGLRDWLRTNWYDGKRTVLSYSAARAKMYNYADNYNNSVTCVYSGYNTPVPLDFNSSSTSSAANINCEHTIPQSWFTQAARMVSDMHHLYPTYIQWNSNRGNNPFIDIPDASTTIWMRNTTSQSTIPAANIDEYSEATSSVFEPREDHKGNVARTAFYFYTMHDTQPELIATGHQSITSLAPLATLYAWHLADPVDARERERNRRAAASQGNYNPYIEYPELVAQAYGLAPAGPTFSFAAGTGSIIEGNSGTTTYTFTVNLSPAATTATTVQVSLDAASSTATSGTDFTFVSPTTVTFPAGSTSQTVTLTVTGDTQPEADETVVLTLTNPSTGNSVGSASTHTLTITNEDGQPLTLSFASASGTIQEGNTGTRTYTVNVTLSGGPVPPTMVAQINVDAANSTANSPSDYTLNTTSVSFFSGGPMTQPVTVTVNGDATYEPSETVRLVFGPVAPVPVVFGPPSTHVLTIVNDDAAPAGSPCTKPYFTQYAESATGNTKVVEIYNPTSAPMPLAGKRVVLYSNGATTATATLALAGIIAPGDVYVVANTGVTDPGVAAQTDVQNSVAFFNGDDAIALFDGTDTLDVIGVIGQQPTSWTVAGGGSTLNNTMVRLPNTTQGGRWNGPYGSATWTGNGVDNYAGVGSYTSAGCFVALASRAATVLRNTLEIYPNPASETVQVRLPGVATARTTTVQVLDMLGRPVRQRTAQLGGAETVAVDLRGLSAGIYAVRVQTAEAEYTGRVVVR</sequence>
<keyword evidence="10" id="KW-1185">Reference proteome</keyword>
<dbReference type="InterPro" id="IPR044925">
    <property type="entry name" value="His-Me_finger_sf"/>
</dbReference>
<dbReference type="Pfam" id="PF18962">
    <property type="entry name" value="Por_Secre_tail"/>
    <property type="match status" value="1"/>
</dbReference>
<evidence type="ECO:0000256" key="7">
    <source>
        <dbReference type="SAM" id="SignalP"/>
    </source>
</evidence>
<proteinExistence type="inferred from homology"/>
<feature type="domain" description="LTD" evidence="8">
    <location>
        <begin position="513"/>
        <end position="629"/>
    </location>
</feature>
<dbReference type="InterPro" id="IPR003644">
    <property type="entry name" value="Calx_beta"/>
</dbReference>
<dbReference type="InterPro" id="IPR038081">
    <property type="entry name" value="CalX-like_sf"/>
</dbReference>
<evidence type="ECO:0000256" key="5">
    <source>
        <dbReference type="ARBA" id="ARBA00022801"/>
    </source>
</evidence>
<keyword evidence="4" id="KW-0677">Repeat</keyword>
<comment type="similarity">
    <text evidence="1">Belongs to the EndA/NucM nuclease family.</text>
</comment>
<dbReference type="RefSeq" id="WP_345053609.1">
    <property type="nucleotide sequence ID" value="NZ_BAABDK010000016.1"/>
</dbReference>
<evidence type="ECO:0000259" key="8">
    <source>
        <dbReference type="PROSITE" id="PS51841"/>
    </source>
</evidence>
<dbReference type="SUPFAM" id="SSF141072">
    <property type="entry name" value="CalX-like"/>
    <property type="match status" value="2"/>
</dbReference>
<accession>A0ABP7U5V8</accession>
<name>A0ABP7U5V8_9BACT</name>